<dbReference type="PANTHER" id="PTHR43201:SF5">
    <property type="entry name" value="MEDIUM-CHAIN ACYL-COA LIGASE ACSF2, MITOCHONDRIAL"/>
    <property type="match status" value="1"/>
</dbReference>
<evidence type="ECO:0000256" key="3">
    <source>
        <dbReference type="SAM" id="MobiDB-lite"/>
    </source>
</evidence>
<dbReference type="PROSITE" id="PS00455">
    <property type="entry name" value="AMP_BINDING"/>
    <property type="match status" value="1"/>
</dbReference>
<dbReference type="STRING" id="946333.A4W93_17050"/>
<dbReference type="GO" id="GO:0031956">
    <property type="term" value="F:medium-chain fatty acid-CoA ligase activity"/>
    <property type="evidence" value="ECO:0007669"/>
    <property type="project" value="TreeGrafter"/>
</dbReference>
<evidence type="ECO:0008006" key="8">
    <source>
        <dbReference type="Google" id="ProtNLM"/>
    </source>
</evidence>
<evidence type="ECO:0000256" key="2">
    <source>
        <dbReference type="ARBA" id="ARBA00022598"/>
    </source>
</evidence>
<dbReference type="InterPro" id="IPR025110">
    <property type="entry name" value="AMP-bd_C"/>
</dbReference>
<dbReference type="Proteomes" id="UP000193427">
    <property type="component" value="Chromosome"/>
</dbReference>
<dbReference type="Pfam" id="PF00501">
    <property type="entry name" value="AMP-binding"/>
    <property type="match status" value="1"/>
</dbReference>
<gene>
    <name evidence="6" type="ORF">A4W93_17050</name>
</gene>
<sequence>MNGGTPVYPNLHFQGRLYPADHVAAETARVCAGLAALGVTDGMSVAVMLRNSPACVTAVLACRQSGLYVVPLNWHFKAAEAGHVLADSGAHVLFVHHDLLPQIAAGIPANVKVIPVDESGDTSPWSSFGVGAPPAPAYTGPPRGMVPYTSGTTGKPKGVRRLPAKPEQRPLAEALMATVFGVTPASRVLLSAPVYHSAPMSYLMNACAHGAELVLESSFDAKRTLQLIEQHRITHAYLVPTMYQRLLRHRAEGGELFDTSSIVQVGSTGSPCAPDIKRAMIEWWGPVITEAYASSETGYITFVDSKTWLERPGTAGRPVNGAGLRILDDDGRELPTGQTGLIYGRQPAYPDFTYINNDGARKSLERDGLFTLGDMGYVDAEGYLFINDRKSDMVISGGVNIYPAEIESVLQTMPGVTDCAVFGIPDAEFGEALGAAVQPAPGVSLDADAVKAFLRERIANYKVPRSIEFHAALPREDTGKIFKRLLREPHWRDQRRSI</sequence>
<dbReference type="OrthoDB" id="9766486at2"/>
<dbReference type="InterPro" id="IPR020845">
    <property type="entry name" value="AMP-binding_CS"/>
</dbReference>
<feature type="domain" description="AMP-dependent synthetase/ligase" evidence="4">
    <location>
        <begin position="22"/>
        <end position="347"/>
    </location>
</feature>
<dbReference type="Pfam" id="PF13193">
    <property type="entry name" value="AMP-binding_C"/>
    <property type="match status" value="1"/>
</dbReference>
<dbReference type="InterPro" id="IPR042099">
    <property type="entry name" value="ANL_N_sf"/>
</dbReference>
<organism evidence="6 7">
    <name type="scientific">Piscinibacter gummiphilus</name>
    <dbReference type="NCBI Taxonomy" id="946333"/>
    <lineage>
        <taxon>Bacteria</taxon>
        <taxon>Pseudomonadati</taxon>
        <taxon>Pseudomonadota</taxon>
        <taxon>Betaproteobacteria</taxon>
        <taxon>Burkholderiales</taxon>
        <taxon>Sphaerotilaceae</taxon>
        <taxon>Piscinibacter</taxon>
    </lineage>
</organism>
<dbReference type="KEGG" id="rgu:A4W93_17050"/>
<dbReference type="InterPro" id="IPR045851">
    <property type="entry name" value="AMP-bd_C_sf"/>
</dbReference>
<name>A0A1W6LBC3_9BURK</name>
<evidence type="ECO:0000313" key="7">
    <source>
        <dbReference type="Proteomes" id="UP000193427"/>
    </source>
</evidence>
<dbReference type="Gene3D" id="3.30.300.30">
    <property type="match status" value="1"/>
</dbReference>
<dbReference type="Gene3D" id="3.40.50.12780">
    <property type="entry name" value="N-terminal domain of ligase-like"/>
    <property type="match status" value="1"/>
</dbReference>
<dbReference type="SUPFAM" id="SSF56801">
    <property type="entry name" value="Acetyl-CoA synthetase-like"/>
    <property type="match status" value="1"/>
</dbReference>
<evidence type="ECO:0000259" key="5">
    <source>
        <dbReference type="Pfam" id="PF13193"/>
    </source>
</evidence>
<dbReference type="GO" id="GO:0006631">
    <property type="term" value="P:fatty acid metabolic process"/>
    <property type="evidence" value="ECO:0007669"/>
    <property type="project" value="TreeGrafter"/>
</dbReference>
<proteinExistence type="inferred from homology"/>
<dbReference type="EMBL" id="CP015118">
    <property type="protein sequence ID" value="ARN21468.1"/>
    <property type="molecule type" value="Genomic_DNA"/>
</dbReference>
<dbReference type="AlphaFoldDB" id="A0A1W6LBC3"/>
<feature type="region of interest" description="Disordered" evidence="3">
    <location>
        <begin position="141"/>
        <end position="163"/>
    </location>
</feature>
<keyword evidence="2" id="KW-0436">Ligase</keyword>
<evidence type="ECO:0000313" key="6">
    <source>
        <dbReference type="EMBL" id="ARN21468.1"/>
    </source>
</evidence>
<protein>
    <recommendedName>
        <fullName evidence="8">Long-chain fatty acid--CoA ligase</fullName>
    </recommendedName>
</protein>
<accession>A0A1W6LBC3</accession>
<feature type="domain" description="AMP-binding enzyme C-terminal" evidence="5">
    <location>
        <begin position="405"/>
        <end position="480"/>
    </location>
</feature>
<keyword evidence="7" id="KW-1185">Reference proteome</keyword>
<reference evidence="6 7" key="1">
    <citation type="submission" date="2016-04" db="EMBL/GenBank/DDBJ databases">
        <title>Complete genome sequence of natural rubber-degrading, novel Gram-negative bacterium, Rhizobacter gummiphilus strain NS21.</title>
        <authorList>
            <person name="Tabata M."/>
            <person name="Kasai D."/>
            <person name="Fukuda M."/>
        </authorList>
    </citation>
    <scope>NUCLEOTIDE SEQUENCE [LARGE SCALE GENOMIC DNA]</scope>
    <source>
        <strain evidence="6 7">NS21</strain>
    </source>
</reference>
<dbReference type="InterPro" id="IPR000873">
    <property type="entry name" value="AMP-dep_synth/lig_dom"/>
</dbReference>
<dbReference type="PANTHER" id="PTHR43201">
    <property type="entry name" value="ACYL-COA SYNTHETASE"/>
    <property type="match status" value="1"/>
</dbReference>
<evidence type="ECO:0000256" key="1">
    <source>
        <dbReference type="ARBA" id="ARBA00006432"/>
    </source>
</evidence>
<evidence type="ECO:0000259" key="4">
    <source>
        <dbReference type="Pfam" id="PF00501"/>
    </source>
</evidence>
<comment type="similarity">
    <text evidence="1">Belongs to the ATP-dependent AMP-binding enzyme family.</text>
</comment>